<dbReference type="STRING" id="1095629.A0A0C9WHV5"/>
<feature type="non-terminal residue" evidence="1">
    <location>
        <position position="1"/>
    </location>
</feature>
<dbReference type="InterPro" id="IPR039421">
    <property type="entry name" value="Type_1_exporter"/>
</dbReference>
<protein>
    <recommendedName>
        <fullName evidence="3">ABC transporter domain-containing protein</fullName>
    </recommendedName>
</protein>
<dbReference type="PANTHER" id="PTHR24221">
    <property type="entry name" value="ATP-BINDING CASSETTE SUB-FAMILY B"/>
    <property type="match status" value="1"/>
</dbReference>
<organism evidence="1 2">
    <name type="scientific">Laccaria amethystina LaAM-08-1</name>
    <dbReference type="NCBI Taxonomy" id="1095629"/>
    <lineage>
        <taxon>Eukaryota</taxon>
        <taxon>Fungi</taxon>
        <taxon>Dikarya</taxon>
        <taxon>Basidiomycota</taxon>
        <taxon>Agaricomycotina</taxon>
        <taxon>Agaricomycetes</taxon>
        <taxon>Agaricomycetidae</taxon>
        <taxon>Agaricales</taxon>
        <taxon>Agaricineae</taxon>
        <taxon>Hydnangiaceae</taxon>
        <taxon>Laccaria</taxon>
    </lineage>
</organism>
<dbReference type="Proteomes" id="UP000054477">
    <property type="component" value="Unassembled WGS sequence"/>
</dbReference>
<dbReference type="EMBL" id="KN838960">
    <property type="protein sequence ID" value="KIJ91854.1"/>
    <property type="molecule type" value="Genomic_DNA"/>
</dbReference>
<proteinExistence type="predicted"/>
<dbReference type="GO" id="GO:0016020">
    <property type="term" value="C:membrane"/>
    <property type="evidence" value="ECO:0007669"/>
    <property type="project" value="TreeGrafter"/>
</dbReference>
<keyword evidence="2" id="KW-1185">Reference proteome</keyword>
<dbReference type="OrthoDB" id="6500128at2759"/>
<dbReference type="Gene3D" id="3.40.50.300">
    <property type="entry name" value="P-loop containing nucleotide triphosphate hydrolases"/>
    <property type="match status" value="1"/>
</dbReference>
<name>A0A0C9WHV5_9AGAR</name>
<gene>
    <name evidence="1" type="ORF">K443DRAFT_114483</name>
</gene>
<dbReference type="PANTHER" id="PTHR24221:SF503">
    <property type="entry name" value="MITOCHONDRIAL POTASSIUM CHANNEL ATP-BINDING SUBUNIT"/>
    <property type="match status" value="1"/>
</dbReference>
<dbReference type="InterPro" id="IPR027417">
    <property type="entry name" value="P-loop_NTPase"/>
</dbReference>
<dbReference type="HOGENOM" id="CLU_2405344_0_0_1"/>
<reference evidence="1 2" key="1">
    <citation type="submission" date="2014-04" db="EMBL/GenBank/DDBJ databases">
        <authorList>
            <consortium name="DOE Joint Genome Institute"/>
            <person name="Kuo A."/>
            <person name="Kohler A."/>
            <person name="Nagy L.G."/>
            <person name="Floudas D."/>
            <person name="Copeland A."/>
            <person name="Barry K.W."/>
            <person name="Cichocki N."/>
            <person name="Veneault-Fourrey C."/>
            <person name="LaButti K."/>
            <person name="Lindquist E.A."/>
            <person name="Lipzen A."/>
            <person name="Lundell T."/>
            <person name="Morin E."/>
            <person name="Murat C."/>
            <person name="Sun H."/>
            <person name="Tunlid A."/>
            <person name="Henrissat B."/>
            <person name="Grigoriev I.V."/>
            <person name="Hibbett D.S."/>
            <person name="Martin F."/>
            <person name="Nordberg H.P."/>
            <person name="Cantor M.N."/>
            <person name="Hua S.X."/>
        </authorList>
    </citation>
    <scope>NUCLEOTIDE SEQUENCE [LARGE SCALE GENOMIC DNA]</scope>
    <source>
        <strain evidence="1 2">LaAM-08-1</strain>
    </source>
</reference>
<evidence type="ECO:0008006" key="3">
    <source>
        <dbReference type="Google" id="ProtNLM"/>
    </source>
</evidence>
<dbReference type="AlphaFoldDB" id="A0A0C9WHV5"/>
<dbReference type="GO" id="GO:0042626">
    <property type="term" value="F:ATPase-coupled transmembrane transporter activity"/>
    <property type="evidence" value="ECO:0007669"/>
    <property type="project" value="TreeGrafter"/>
</dbReference>
<accession>A0A0C9WHV5</accession>
<evidence type="ECO:0000313" key="1">
    <source>
        <dbReference type="EMBL" id="KIJ91854.1"/>
    </source>
</evidence>
<dbReference type="SUPFAM" id="SSF52540">
    <property type="entry name" value="P-loop containing nucleoside triphosphate hydrolases"/>
    <property type="match status" value="1"/>
</dbReference>
<reference evidence="2" key="2">
    <citation type="submission" date="2015-01" db="EMBL/GenBank/DDBJ databases">
        <title>Evolutionary Origins and Diversification of the Mycorrhizal Mutualists.</title>
        <authorList>
            <consortium name="DOE Joint Genome Institute"/>
            <consortium name="Mycorrhizal Genomics Consortium"/>
            <person name="Kohler A."/>
            <person name="Kuo A."/>
            <person name="Nagy L.G."/>
            <person name="Floudas D."/>
            <person name="Copeland A."/>
            <person name="Barry K.W."/>
            <person name="Cichocki N."/>
            <person name="Veneault-Fourrey C."/>
            <person name="LaButti K."/>
            <person name="Lindquist E.A."/>
            <person name="Lipzen A."/>
            <person name="Lundell T."/>
            <person name="Morin E."/>
            <person name="Murat C."/>
            <person name="Riley R."/>
            <person name="Ohm R."/>
            <person name="Sun H."/>
            <person name="Tunlid A."/>
            <person name="Henrissat B."/>
            <person name="Grigoriev I.V."/>
            <person name="Hibbett D.S."/>
            <person name="Martin F."/>
        </authorList>
    </citation>
    <scope>NUCLEOTIDE SEQUENCE [LARGE SCALE GENOMIC DNA]</scope>
    <source>
        <strain evidence="2">LaAM-08-1</strain>
    </source>
</reference>
<evidence type="ECO:0000313" key="2">
    <source>
        <dbReference type="Proteomes" id="UP000054477"/>
    </source>
</evidence>
<sequence length="93" mass="9904">KSVFENVAAGVFGRRVHALAKEEVEDACRTALIHEFVRDRPNGYDTLLGGGAGGVGLSGGQKQRPAIAGARLTNPSVLILGMIFLFCQPFLSY</sequence>